<organism evidence="4 5">
    <name type="scientific">Chamaesiphon polymorphus CCALA 037</name>
    <dbReference type="NCBI Taxonomy" id="2107692"/>
    <lineage>
        <taxon>Bacteria</taxon>
        <taxon>Bacillati</taxon>
        <taxon>Cyanobacteriota</taxon>
        <taxon>Cyanophyceae</taxon>
        <taxon>Gomontiellales</taxon>
        <taxon>Chamaesiphonaceae</taxon>
        <taxon>Chamaesiphon</taxon>
    </lineage>
</organism>
<dbReference type="GO" id="GO:0008233">
    <property type="term" value="F:peptidase activity"/>
    <property type="evidence" value="ECO:0007669"/>
    <property type="project" value="UniProtKB-KW"/>
</dbReference>
<dbReference type="InterPro" id="IPR009003">
    <property type="entry name" value="Peptidase_S1_PA"/>
</dbReference>
<evidence type="ECO:0000256" key="3">
    <source>
        <dbReference type="PROSITE-ProRule" id="PRU00339"/>
    </source>
</evidence>
<evidence type="ECO:0000313" key="4">
    <source>
        <dbReference type="EMBL" id="PSB55696.1"/>
    </source>
</evidence>
<keyword evidence="2 3" id="KW-0802">TPR repeat</keyword>
<dbReference type="Proteomes" id="UP000238937">
    <property type="component" value="Unassembled WGS sequence"/>
</dbReference>
<dbReference type="GO" id="GO:0006508">
    <property type="term" value="P:proteolysis"/>
    <property type="evidence" value="ECO:0007669"/>
    <property type="project" value="UniProtKB-KW"/>
</dbReference>
<dbReference type="PANTHER" id="PTHR44858:SF1">
    <property type="entry name" value="UDP-N-ACETYLGLUCOSAMINE--PEPTIDE N-ACETYLGLUCOSAMINYLTRANSFERASE SPINDLY-RELATED"/>
    <property type="match status" value="1"/>
</dbReference>
<dbReference type="InterPro" id="IPR050498">
    <property type="entry name" value="Ycf3"/>
</dbReference>
<keyword evidence="1" id="KW-0677">Repeat</keyword>
<dbReference type="SUPFAM" id="SSF50494">
    <property type="entry name" value="Trypsin-like serine proteases"/>
    <property type="match status" value="1"/>
</dbReference>
<dbReference type="Pfam" id="PF13365">
    <property type="entry name" value="Trypsin_2"/>
    <property type="match status" value="1"/>
</dbReference>
<dbReference type="SMART" id="SM00028">
    <property type="entry name" value="TPR"/>
    <property type="match status" value="6"/>
</dbReference>
<dbReference type="InterPro" id="IPR019734">
    <property type="entry name" value="TPR_rpt"/>
</dbReference>
<dbReference type="PANTHER" id="PTHR44858">
    <property type="entry name" value="TETRATRICOPEPTIDE REPEAT PROTEIN 6"/>
    <property type="match status" value="1"/>
</dbReference>
<dbReference type="SUPFAM" id="SSF48452">
    <property type="entry name" value="TPR-like"/>
    <property type="match status" value="1"/>
</dbReference>
<dbReference type="Gene3D" id="2.40.10.10">
    <property type="entry name" value="Trypsin-like serine proteases"/>
    <property type="match status" value="2"/>
</dbReference>
<comment type="caution">
    <text evidence="4">The sequence shown here is derived from an EMBL/GenBank/DDBJ whole genome shotgun (WGS) entry which is preliminary data.</text>
</comment>
<dbReference type="Pfam" id="PF13432">
    <property type="entry name" value="TPR_16"/>
    <property type="match status" value="2"/>
</dbReference>
<dbReference type="AlphaFoldDB" id="A0A2T1GE14"/>
<dbReference type="OrthoDB" id="561030at2"/>
<name>A0A2T1GE14_9CYAN</name>
<dbReference type="Gene3D" id="1.25.40.10">
    <property type="entry name" value="Tetratricopeptide repeat domain"/>
    <property type="match status" value="2"/>
</dbReference>
<accession>A0A2T1GE14</accession>
<evidence type="ECO:0000313" key="5">
    <source>
        <dbReference type="Proteomes" id="UP000238937"/>
    </source>
</evidence>
<keyword evidence="4" id="KW-0645">Protease</keyword>
<protein>
    <submittedName>
        <fullName evidence="4">Serine protease</fullName>
    </submittedName>
</protein>
<dbReference type="PROSITE" id="PS50005">
    <property type="entry name" value="TPR"/>
    <property type="match status" value="1"/>
</dbReference>
<dbReference type="InterPro" id="IPR043504">
    <property type="entry name" value="Peptidase_S1_PA_chymotrypsin"/>
</dbReference>
<sequence length="516" mass="55373">MHNDRLSGMSIWIWQWLPIGAIVGVNFWLAPSASALSAIEVGKIAKSVTVSIDSENSVGSGVVIRKEGNIYTVLTAAHVVRDRQAQFKLTTPDGKSYPLTPTNIKATTDADLAIVKFQSSTNYPIAKLGNVETASEGAIVYVAGFPLATAAINASIYNFTEGKVTANANRPLAGGYSLVYSNNTLPGMSGGPVFNQAGETIAIHGKGDVQESNKTSEINENIRIKTGFNLGIPTNTFMRLAGKLGVDFGGKPPIVVATNPPKTPQAVDFFLIGVDRFNRGNLGGSIEAMNEAIKLNPRYTKAYLARATANFTFKRIGAAIADADLAIQSDPNSGLAYGGKCFFLSEFGKHGEALGVCNRAISLAPKNAMVYNIQGLAQLRLRNYSAAAADLERSIELDPKLYYAYNNLAIVRNAQRNPLAALNLARRAVYIAPQSPATRALLGQLLVANKDYRQGLMELNVALGRNPRMTEAYKARAIANRAIGNTAAAQIDDRLAQQYAFTSTEGFIDDISFLNQ</sequence>
<feature type="repeat" description="TPR" evidence="3">
    <location>
        <begin position="368"/>
        <end position="401"/>
    </location>
</feature>
<gene>
    <name evidence="4" type="ORF">C7B77_14255</name>
</gene>
<dbReference type="InterPro" id="IPR011990">
    <property type="entry name" value="TPR-like_helical_dom_sf"/>
</dbReference>
<proteinExistence type="predicted"/>
<keyword evidence="5" id="KW-1185">Reference proteome</keyword>
<dbReference type="EMBL" id="PVWO01000170">
    <property type="protein sequence ID" value="PSB55696.1"/>
    <property type="molecule type" value="Genomic_DNA"/>
</dbReference>
<keyword evidence="4" id="KW-0378">Hydrolase</keyword>
<evidence type="ECO:0000256" key="2">
    <source>
        <dbReference type="ARBA" id="ARBA00022803"/>
    </source>
</evidence>
<reference evidence="4 5" key="1">
    <citation type="submission" date="2018-03" db="EMBL/GenBank/DDBJ databases">
        <title>The ancient ancestry and fast evolution of plastids.</title>
        <authorList>
            <person name="Moore K.R."/>
            <person name="Magnabosco C."/>
            <person name="Momper L."/>
            <person name="Gold D.A."/>
            <person name="Bosak T."/>
            <person name="Fournier G.P."/>
        </authorList>
    </citation>
    <scope>NUCLEOTIDE SEQUENCE [LARGE SCALE GENOMIC DNA]</scope>
    <source>
        <strain evidence="4 5">CCALA 037</strain>
    </source>
</reference>
<evidence type="ECO:0000256" key="1">
    <source>
        <dbReference type="ARBA" id="ARBA00022737"/>
    </source>
</evidence>